<keyword evidence="1" id="KW-1133">Transmembrane helix</keyword>
<gene>
    <name evidence="2" type="ORF">F0225_07155</name>
</gene>
<keyword evidence="1" id="KW-0812">Transmembrane</keyword>
<dbReference type="EMBL" id="VTXC01000014">
    <property type="protein sequence ID" value="NOH71119.1"/>
    <property type="molecule type" value="Genomic_DNA"/>
</dbReference>
<proteinExistence type="predicted"/>
<dbReference type="AlphaFoldDB" id="A0A7Y4EDW0"/>
<evidence type="ECO:0000313" key="3">
    <source>
        <dbReference type="Proteomes" id="UP000565719"/>
    </source>
</evidence>
<name>A0A7Y4EDW0_9VIBR</name>
<evidence type="ECO:0000256" key="1">
    <source>
        <dbReference type="SAM" id="Phobius"/>
    </source>
</evidence>
<dbReference type="Proteomes" id="UP000565719">
    <property type="component" value="Unassembled WGS sequence"/>
</dbReference>
<organism evidence="2 3">
    <name type="scientific">Vibrio pectenicida</name>
    <dbReference type="NCBI Taxonomy" id="62763"/>
    <lineage>
        <taxon>Bacteria</taxon>
        <taxon>Pseudomonadati</taxon>
        <taxon>Pseudomonadota</taxon>
        <taxon>Gammaproteobacteria</taxon>
        <taxon>Vibrionales</taxon>
        <taxon>Vibrionaceae</taxon>
        <taxon>Vibrio</taxon>
    </lineage>
</organism>
<keyword evidence="1" id="KW-0472">Membrane</keyword>
<feature type="transmembrane region" description="Helical" evidence="1">
    <location>
        <begin position="12"/>
        <end position="37"/>
    </location>
</feature>
<reference evidence="2 3" key="1">
    <citation type="submission" date="2019-09" db="EMBL/GenBank/DDBJ databases">
        <title>Draft genome sequencing and comparative genomics of hatchery-associated Vibrios.</title>
        <authorList>
            <person name="Kehlet-Delgado H."/>
            <person name="Mueller R.S."/>
        </authorList>
    </citation>
    <scope>NUCLEOTIDE SEQUENCE [LARGE SCALE GENOMIC DNA]</scope>
    <source>
        <strain evidence="2 3">99-46-Y</strain>
    </source>
</reference>
<dbReference type="RefSeq" id="WP_171360500.1">
    <property type="nucleotide sequence ID" value="NZ_VTXC01000014.1"/>
</dbReference>
<sequence length="170" mass="19195">MRKYQIGSFTVEAAMGIPIFILVVLTWIEICVAIYSISMSDHALTQAVSATKKTISDGSSVKYNQLVENKLKEQAGFLWSHVMKPGTYKLEVEYLPSYSDLVNCSAIDIKKKSSGSACSNFSQKSHDKAIAIYSLGFDYSPVVSLWFPELTIKREIIVIQEHERSKYRIR</sequence>
<comment type="caution">
    <text evidence="2">The sequence shown here is derived from an EMBL/GenBank/DDBJ whole genome shotgun (WGS) entry which is preliminary data.</text>
</comment>
<accession>A0A7Y4EDW0</accession>
<protein>
    <submittedName>
        <fullName evidence="2">Pilus assembly protein</fullName>
    </submittedName>
</protein>
<evidence type="ECO:0000313" key="2">
    <source>
        <dbReference type="EMBL" id="NOH71119.1"/>
    </source>
</evidence>